<dbReference type="InterPro" id="IPR054039">
    <property type="entry name" value="PH0730-like_N"/>
</dbReference>
<gene>
    <name evidence="7" type="ORF">D9Q81_01155</name>
</gene>
<dbReference type="Gene3D" id="1.10.10.10">
    <property type="entry name" value="Winged helix-like DNA-binding domain superfamily/Winged helix DNA-binding domain"/>
    <property type="match status" value="1"/>
</dbReference>
<keyword evidence="4" id="KW-0648">Protein biosynthesis</keyword>
<evidence type="ECO:0000256" key="2">
    <source>
        <dbReference type="ARBA" id="ARBA00022741"/>
    </source>
</evidence>
<dbReference type="InterPro" id="IPR004115">
    <property type="entry name" value="GAD-like_sf"/>
</dbReference>
<dbReference type="GO" id="GO:0004812">
    <property type="term" value="F:aminoacyl-tRNA ligase activity"/>
    <property type="evidence" value="ECO:0007669"/>
    <property type="project" value="InterPro"/>
</dbReference>
<evidence type="ECO:0000313" key="7">
    <source>
        <dbReference type="EMBL" id="RSN70644.1"/>
    </source>
</evidence>
<dbReference type="InterPro" id="IPR036390">
    <property type="entry name" value="WH_DNA-bd_sf"/>
</dbReference>
<sequence>MVLSELRSAFERLPGPLPNYNLLHAILLMLALEEGPCGRKRLSSIISLGEGSARSLINKLRDLKWIDCGKEGCFLTPLGREKIEELRKCLLGPMKVSLMELFRGDVYLTLVRCVNYLDILDLRDEAVRFGGKGALIFAVRGKRVIFPETGEDLSIYAPNDSKILESLGASDGDLIIIGLSEDPQISKLSSLGASLLAIQGPRK</sequence>
<feature type="domain" description="DUF4443" evidence="5">
    <location>
        <begin position="119"/>
        <end position="196"/>
    </location>
</feature>
<dbReference type="GO" id="GO:0005737">
    <property type="term" value="C:cytoplasm"/>
    <property type="evidence" value="ECO:0007669"/>
    <property type="project" value="InterPro"/>
</dbReference>
<dbReference type="Proteomes" id="UP000278149">
    <property type="component" value="Unassembled WGS sequence"/>
</dbReference>
<organism evidence="7 8">
    <name type="scientific">Candidatus Korarchaeum cryptofilum</name>
    <dbReference type="NCBI Taxonomy" id="498846"/>
    <lineage>
        <taxon>Archaea</taxon>
        <taxon>Thermoproteota</taxon>
        <taxon>Candidatus Korarchaeia</taxon>
        <taxon>Candidatus Korarchaeales</taxon>
        <taxon>Candidatus Korarchaeaceae</taxon>
        <taxon>Candidatus Korarchaeum</taxon>
    </lineage>
</organism>
<proteinExistence type="predicted"/>
<evidence type="ECO:0000259" key="6">
    <source>
        <dbReference type="Pfam" id="PF22167"/>
    </source>
</evidence>
<dbReference type="AlphaFoldDB" id="A0A3R9QTD8"/>
<accession>A0A3R9QTD8</accession>
<dbReference type="SUPFAM" id="SSF55261">
    <property type="entry name" value="GAD domain-like"/>
    <property type="match status" value="1"/>
</dbReference>
<reference evidence="7 8" key="1">
    <citation type="submission" date="2018-10" db="EMBL/GenBank/DDBJ databases">
        <title>Co-occurring genomic capacity for anaerobic methane metabolism and dissimilatory sulfite reduction discovered in the Korarchaeota.</title>
        <authorList>
            <person name="Mckay L.J."/>
            <person name="Dlakic M."/>
            <person name="Fields M.W."/>
            <person name="Delmont T.O."/>
            <person name="Eren A.M."/>
            <person name="Jay Z.J."/>
            <person name="Klingelsmith K.B."/>
            <person name="Rusch D.B."/>
            <person name="Inskeep W.P."/>
        </authorList>
    </citation>
    <scope>NUCLEOTIDE SEQUENCE [LARGE SCALE GENOMIC DNA]</scope>
    <source>
        <strain evidence="7 8">WS</strain>
    </source>
</reference>
<dbReference type="Pfam" id="PF14544">
    <property type="entry name" value="DUF4443"/>
    <property type="match status" value="1"/>
</dbReference>
<dbReference type="InterPro" id="IPR029349">
    <property type="entry name" value="DUF4443"/>
</dbReference>
<comment type="caution">
    <text evidence="7">The sequence shown here is derived from an EMBL/GenBank/DDBJ whole genome shotgun (WGS) entry which is preliminary data.</text>
</comment>
<protein>
    <submittedName>
        <fullName evidence="7">DUF4443 domain-containing protein</fullName>
    </submittedName>
</protein>
<dbReference type="GO" id="GO:0005524">
    <property type="term" value="F:ATP binding"/>
    <property type="evidence" value="ECO:0007669"/>
    <property type="project" value="UniProtKB-KW"/>
</dbReference>
<evidence type="ECO:0000256" key="1">
    <source>
        <dbReference type="ARBA" id="ARBA00022598"/>
    </source>
</evidence>
<evidence type="ECO:0000256" key="4">
    <source>
        <dbReference type="ARBA" id="ARBA00022917"/>
    </source>
</evidence>
<dbReference type="SUPFAM" id="SSF46785">
    <property type="entry name" value="Winged helix' DNA-binding domain"/>
    <property type="match status" value="1"/>
</dbReference>
<dbReference type="InterPro" id="IPR036388">
    <property type="entry name" value="WH-like_DNA-bd_sf"/>
</dbReference>
<evidence type="ECO:0000256" key="3">
    <source>
        <dbReference type="ARBA" id="ARBA00022840"/>
    </source>
</evidence>
<dbReference type="RefSeq" id="WP_125740619.1">
    <property type="nucleotide sequence ID" value="NZ_RCOR01000006.1"/>
</dbReference>
<dbReference type="EMBL" id="RCOR01000006">
    <property type="protein sequence ID" value="RSN70644.1"/>
    <property type="molecule type" value="Genomic_DNA"/>
</dbReference>
<dbReference type="GO" id="GO:0006412">
    <property type="term" value="P:translation"/>
    <property type="evidence" value="ECO:0007669"/>
    <property type="project" value="UniProtKB-KW"/>
</dbReference>
<keyword evidence="2" id="KW-0547">Nucleotide-binding</keyword>
<evidence type="ECO:0000259" key="5">
    <source>
        <dbReference type="Pfam" id="PF14544"/>
    </source>
</evidence>
<dbReference type="Gene3D" id="3.30.1360.30">
    <property type="entry name" value="GAD-like domain"/>
    <property type="match status" value="1"/>
</dbReference>
<keyword evidence="3" id="KW-0067">ATP-binding</keyword>
<keyword evidence="1" id="KW-0436">Ligase</keyword>
<evidence type="ECO:0000313" key="8">
    <source>
        <dbReference type="Proteomes" id="UP000278149"/>
    </source>
</evidence>
<dbReference type="Pfam" id="PF22167">
    <property type="entry name" value="PH0730-like_N"/>
    <property type="match status" value="1"/>
</dbReference>
<name>A0A3R9QTD8_9CREN</name>
<feature type="domain" description="PH0730-like N-terminal" evidence="6">
    <location>
        <begin position="25"/>
        <end position="80"/>
    </location>
</feature>